<dbReference type="GO" id="GO:0005874">
    <property type="term" value="C:microtubule"/>
    <property type="evidence" value="ECO:0007669"/>
    <property type="project" value="UniProtKB-KW"/>
</dbReference>
<feature type="coiled-coil region" evidence="6">
    <location>
        <begin position="52"/>
        <end position="93"/>
    </location>
</feature>
<keyword evidence="4" id="KW-0206">Cytoskeleton</keyword>
<protein>
    <recommendedName>
        <fullName evidence="8">EB1 C-terminal domain-containing protein</fullName>
    </recommendedName>
</protein>
<comment type="caution">
    <text evidence="9">The sequence shown here is derived from an EMBL/GenBank/DDBJ whole genome shotgun (WGS) entry which is preliminary data.</text>
</comment>
<dbReference type="Gene3D" id="1.20.5.1430">
    <property type="match status" value="1"/>
</dbReference>
<reference evidence="9 10" key="1">
    <citation type="journal article" date="2012" name="Genome Biol.">
        <title>Genome and low-iron response of an oceanic diatom adapted to chronic iron limitation.</title>
        <authorList>
            <person name="Lommer M."/>
            <person name="Specht M."/>
            <person name="Roy A.S."/>
            <person name="Kraemer L."/>
            <person name="Andreson R."/>
            <person name="Gutowska M.A."/>
            <person name="Wolf J."/>
            <person name="Bergner S.V."/>
            <person name="Schilhabel M.B."/>
            <person name="Klostermeier U.C."/>
            <person name="Beiko R.G."/>
            <person name="Rosenstiel P."/>
            <person name="Hippler M."/>
            <person name="Laroche J."/>
        </authorList>
    </citation>
    <scope>NUCLEOTIDE SEQUENCE [LARGE SCALE GENOMIC DNA]</scope>
    <source>
        <strain evidence="9 10">CCMP1005</strain>
    </source>
</reference>
<evidence type="ECO:0000256" key="6">
    <source>
        <dbReference type="SAM" id="Coils"/>
    </source>
</evidence>
<gene>
    <name evidence="9" type="ORF">THAOC_00486</name>
</gene>
<keyword evidence="3 5" id="KW-0493">Microtubule</keyword>
<keyword evidence="10" id="KW-1185">Reference proteome</keyword>
<evidence type="ECO:0000256" key="4">
    <source>
        <dbReference type="ARBA" id="ARBA00023212"/>
    </source>
</evidence>
<feature type="compositionally biased region" description="Low complexity" evidence="7">
    <location>
        <begin position="15"/>
        <end position="31"/>
    </location>
</feature>
<evidence type="ECO:0000256" key="2">
    <source>
        <dbReference type="ARBA" id="ARBA00022490"/>
    </source>
</evidence>
<dbReference type="PROSITE" id="PS51230">
    <property type="entry name" value="EB1_C"/>
    <property type="match status" value="1"/>
</dbReference>
<evidence type="ECO:0000256" key="5">
    <source>
        <dbReference type="PROSITE-ProRule" id="PRU00576"/>
    </source>
</evidence>
<dbReference type="PANTHER" id="PTHR10623">
    <property type="entry name" value="MICROTUBULE-ASSOCIATED PROTEIN RP/EB FAMILY MEMBER"/>
    <property type="match status" value="1"/>
</dbReference>
<dbReference type="InterPro" id="IPR036133">
    <property type="entry name" value="EB1_C_sf"/>
</dbReference>
<keyword evidence="6" id="KW-0175">Coiled coil</keyword>
<sequence length="227" mass="23902">KRAAARPPAGGGGRPPASSAASKENNAAKSARSVISRTGAAATSRPANAAAARKYEERIIALKAQLDEAEKGKVAAERNAAEVEMNLVAIESERDFYFEKLRGIEVMLQVYREKEEAERGSGDVEGVLDRIFKVMYATMEDNVTVDDDGNLLGEAGVVVDSSISVDEGDFARAQDHDPEFSDDSDGELLTDGLDGDDGGAGASPSGLVSPALIDDDDIPDDDLLADD</sequence>
<dbReference type="InterPro" id="IPR004953">
    <property type="entry name" value="EB1_C"/>
</dbReference>
<evidence type="ECO:0000256" key="3">
    <source>
        <dbReference type="ARBA" id="ARBA00022701"/>
    </source>
</evidence>
<organism evidence="9 10">
    <name type="scientific">Thalassiosira oceanica</name>
    <name type="common">Marine diatom</name>
    <dbReference type="NCBI Taxonomy" id="159749"/>
    <lineage>
        <taxon>Eukaryota</taxon>
        <taxon>Sar</taxon>
        <taxon>Stramenopiles</taxon>
        <taxon>Ochrophyta</taxon>
        <taxon>Bacillariophyta</taxon>
        <taxon>Coscinodiscophyceae</taxon>
        <taxon>Thalassiosirophycidae</taxon>
        <taxon>Thalassiosirales</taxon>
        <taxon>Thalassiosiraceae</taxon>
        <taxon>Thalassiosira</taxon>
    </lineage>
</organism>
<feature type="compositionally biased region" description="Acidic residues" evidence="7">
    <location>
        <begin position="180"/>
        <end position="197"/>
    </location>
</feature>
<accession>K0TP56</accession>
<evidence type="ECO:0000259" key="8">
    <source>
        <dbReference type="PROSITE" id="PS51230"/>
    </source>
</evidence>
<evidence type="ECO:0000313" key="9">
    <source>
        <dbReference type="EMBL" id="EJK77666.1"/>
    </source>
</evidence>
<comment type="subcellular location">
    <subcellularLocation>
        <location evidence="1">Cytoplasm</location>
        <location evidence="1">Cytoskeleton</location>
    </subcellularLocation>
</comment>
<feature type="domain" description="EB1 C-terminal" evidence="8">
    <location>
        <begin position="65"/>
        <end position="144"/>
    </location>
</feature>
<dbReference type="Pfam" id="PF03271">
    <property type="entry name" value="EB1"/>
    <property type="match status" value="1"/>
</dbReference>
<dbReference type="SUPFAM" id="SSF140612">
    <property type="entry name" value="EB1 dimerisation domain-like"/>
    <property type="match status" value="1"/>
</dbReference>
<dbReference type="EMBL" id="AGNL01000570">
    <property type="protein sequence ID" value="EJK77666.1"/>
    <property type="molecule type" value="Genomic_DNA"/>
</dbReference>
<feature type="region of interest" description="Disordered" evidence="7">
    <location>
        <begin position="1"/>
        <end position="48"/>
    </location>
</feature>
<dbReference type="InterPro" id="IPR027328">
    <property type="entry name" value="MAPRE"/>
</dbReference>
<dbReference type="AlphaFoldDB" id="K0TP56"/>
<evidence type="ECO:0000256" key="7">
    <source>
        <dbReference type="SAM" id="MobiDB-lite"/>
    </source>
</evidence>
<proteinExistence type="predicted"/>
<evidence type="ECO:0000313" key="10">
    <source>
        <dbReference type="Proteomes" id="UP000266841"/>
    </source>
</evidence>
<dbReference type="OrthoDB" id="2119228at2759"/>
<feature type="compositionally biased region" description="Low complexity" evidence="7">
    <location>
        <begin position="202"/>
        <end position="212"/>
    </location>
</feature>
<feature type="compositionally biased region" description="Acidic residues" evidence="7">
    <location>
        <begin position="213"/>
        <end position="227"/>
    </location>
</feature>
<feature type="non-terminal residue" evidence="9">
    <location>
        <position position="1"/>
    </location>
</feature>
<keyword evidence="2" id="KW-0963">Cytoplasm</keyword>
<name>K0TP56_THAOC</name>
<dbReference type="GO" id="GO:0008017">
    <property type="term" value="F:microtubule binding"/>
    <property type="evidence" value="ECO:0007669"/>
    <property type="project" value="InterPro"/>
</dbReference>
<feature type="region of interest" description="Disordered" evidence="7">
    <location>
        <begin position="172"/>
        <end position="227"/>
    </location>
</feature>
<evidence type="ECO:0000256" key="1">
    <source>
        <dbReference type="ARBA" id="ARBA00004245"/>
    </source>
</evidence>
<dbReference type="Proteomes" id="UP000266841">
    <property type="component" value="Unassembled WGS sequence"/>
</dbReference>